<feature type="region of interest" description="Disordered" evidence="1">
    <location>
        <begin position="72"/>
        <end position="103"/>
    </location>
</feature>
<accession>A0AAJ0MJB8</accession>
<reference evidence="3" key="1">
    <citation type="journal article" date="2023" name="Mol. Phylogenet. Evol.">
        <title>Genome-scale phylogeny and comparative genomics of the fungal order Sordariales.</title>
        <authorList>
            <person name="Hensen N."/>
            <person name="Bonometti L."/>
            <person name="Westerberg I."/>
            <person name="Brannstrom I.O."/>
            <person name="Guillou S."/>
            <person name="Cros-Aarteil S."/>
            <person name="Calhoun S."/>
            <person name="Haridas S."/>
            <person name="Kuo A."/>
            <person name="Mondo S."/>
            <person name="Pangilinan J."/>
            <person name="Riley R."/>
            <person name="LaButti K."/>
            <person name="Andreopoulos B."/>
            <person name="Lipzen A."/>
            <person name="Chen C."/>
            <person name="Yan M."/>
            <person name="Daum C."/>
            <person name="Ng V."/>
            <person name="Clum A."/>
            <person name="Steindorff A."/>
            <person name="Ohm R.A."/>
            <person name="Martin F."/>
            <person name="Silar P."/>
            <person name="Natvig D.O."/>
            <person name="Lalanne C."/>
            <person name="Gautier V."/>
            <person name="Ament-Velasquez S.L."/>
            <person name="Kruys A."/>
            <person name="Hutchinson M.I."/>
            <person name="Powell A.J."/>
            <person name="Barry K."/>
            <person name="Miller A.N."/>
            <person name="Grigoriev I.V."/>
            <person name="Debuchy R."/>
            <person name="Gladieux P."/>
            <person name="Hiltunen Thoren M."/>
            <person name="Johannesson H."/>
        </authorList>
    </citation>
    <scope>NUCLEOTIDE SEQUENCE</scope>
    <source>
        <strain evidence="3">CBS 955.72</strain>
    </source>
</reference>
<dbReference type="EMBL" id="JAUIQD010000001">
    <property type="protein sequence ID" value="KAK3362629.1"/>
    <property type="molecule type" value="Genomic_DNA"/>
</dbReference>
<feature type="transmembrane region" description="Helical" evidence="2">
    <location>
        <begin position="131"/>
        <end position="155"/>
    </location>
</feature>
<keyword evidence="2" id="KW-1133">Transmembrane helix</keyword>
<dbReference type="Proteomes" id="UP001275084">
    <property type="component" value="Unassembled WGS sequence"/>
</dbReference>
<gene>
    <name evidence="3" type="ORF">B0T25DRAFT_524831</name>
</gene>
<evidence type="ECO:0000313" key="3">
    <source>
        <dbReference type="EMBL" id="KAK3362629.1"/>
    </source>
</evidence>
<dbReference type="AlphaFoldDB" id="A0AAJ0MJB8"/>
<organism evidence="3 4">
    <name type="scientific">Lasiosphaeria hispida</name>
    <dbReference type="NCBI Taxonomy" id="260671"/>
    <lineage>
        <taxon>Eukaryota</taxon>
        <taxon>Fungi</taxon>
        <taxon>Dikarya</taxon>
        <taxon>Ascomycota</taxon>
        <taxon>Pezizomycotina</taxon>
        <taxon>Sordariomycetes</taxon>
        <taxon>Sordariomycetidae</taxon>
        <taxon>Sordariales</taxon>
        <taxon>Lasiosphaeriaceae</taxon>
        <taxon>Lasiosphaeria</taxon>
    </lineage>
</organism>
<feature type="compositionally biased region" description="Low complexity" evidence="1">
    <location>
        <begin position="74"/>
        <end position="94"/>
    </location>
</feature>
<evidence type="ECO:0000256" key="1">
    <source>
        <dbReference type="SAM" id="MobiDB-lite"/>
    </source>
</evidence>
<keyword evidence="2" id="KW-0472">Membrane</keyword>
<evidence type="ECO:0000313" key="4">
    <source>
        <dbReference type="Proteomes" id="UP001275084"/>
    </source>
</evidence>
<evidence type="ECO:0000256" key="2">
    <source>
        <dbReference type="SAM" id="Phobius"/>
    </source>
</evidence>
<reference evidence="3" key="2">
    <citation type="submission" date="2023-06" db="EMBL/GenBank/DDBJ databases">
        <authorList>
            <consortium name="Lawrence Berkeley National Laboratory"/>
            <person name="Haridas S."/>
            <person name="Hensen N."/>
            <person name="Bonometti L."/>
            <person name="Westerberg I."/>
            <person name="Brannstrom I.O."/>
            <person name="Guillou S."/>
            <person name="Cros-Aarteil S."/>
            <person name="Calhoun S."/>
            <person name="Kuo A."/>
            <person name="Mondo S."/>
            <person name="Pangilinan J."/>
            <person name="Riley R."/>
            <person name="Labutti K."/>
            <person name="Andreopoulos B."/>
            <person name="Lipzen A."/>
            <person name="Chen C."/>
            <person name="Yanf M."/>
            <person name="Daum C."/>
            <person name="Ng V."/>
            <person name="Clum A."/>
            <person name="Steindorff A."/>
            <person name="Ohm R."/>
            <person name="Martin F."/>
            <person name="Silar P."/>
            <person name="Natvig D."/>
            <person name="Lalanne C."/>
            <person name="Gautier V."/>
            <person name="Ament-Velasquez S.L."/>
            <person name="Kruys A."/>
            <person name="Hutchinson M.I."/>
            <person name="Powell A.J."/>
            <person name="Barry K."/>
            <person name="Miller A.N."/>
            <person name="Grigoriev I.V."/>
            <person name="Debuchy R."/>
            <person name="Gladieux P."/>
            <person name="Thoren M.H."/>
            <person name="Johannesson H."/>
        </authorList>
    </citation>
    <scope>NUCLEOTIDE SEQUENCE</scope>
    <source>
        <strain evidence="3">CBS 955.72</strain>
    </source>
</reference>
<keyword evidence="2" id="KW-0812">Transmembrane</keyword>
<keyword evidence="4" id="KW-1185">Reference proteome</keyword>
<name>A0AAJ0MJB8_9PEZI</name>
<proteinExistence type="predicted"/>
<protein>
    <submittedName>
        <fullName evidence="3">Uncharacterized protein</fullName>
    </submittedName>
</protein>
<comment type="caution">
    <text evidence="3">The sequence shown here is derived from an EMBL/GenBank/DDBJ whole genome shotgun (WGS) entry which is preliminary data.</text>
</comment>
<sequence>MNIHLKLTGFLPRTHGAIPTRGRIAISPASFGAIRGFVIFKPSTTTSPAMRQRSGTRWQVVLGEQTGIFPSRAASSATEKPGSSSSSASSGKTAPDTKPGTSANPALVRAARLAFPERLVIYHAGTGKTTFLACLKLTTIFVFVFFGLIVTPSYLAAGEPAHKTAAVALCAVVPFIYVAYTTTPFVTAIHLNLPTFARTSAEMLKRFAANVPPTTRLDIQSMSLIGKPRTSSTTVADLRPSNKRFGMVNYERDTKVLNKVRKWWRFRAVGKFNVQKGNEGNVKMGWVWKEISKSIAMKAEKKQ</sequence>